<proteinExistence type="predicted"/>
<dbReference type="EMBL" id="KL367555">
    <property type="protein sequence ID" value="KFD64445.1"/>
    <property type="molecule type" value="Genomic_DNA"/>
</dbReference>
<feature type="non-terminal residue" evidence="1">
    <location>
        <position position="1"/>
    </location>
</feature>
<dbReference type="AlphaFoldDB" id="A0A085N4P9"/>
<organism evidence="1">
    <name type="scientific">Trichuris suis</name>
    <name type="common">pig whipworm</name>
    <dbReference type="NCBI Taxonomy" id="68888"/>
    <lineage>
        <taxon>Eukaryota</taxon>
        <taxon>Metazoa</taxon>
        <taxon>Ecdysozoa</taxon>
        <taxon>Nematoda</taxon>
        <taxon>Enoplea</taxon>
        <taxon>Dorylaimia</taxon>
        <taxon>Trichinellida</taxon>
        <taxon>Trichuridae</taxon>
        <taxon>Trichuris</taxon>
    </lineage>
</organism>
<reference evidence="1" key="1">
    <citation type="journal article" date="2014" name="Nat. Genet.">
        <title>Genome and transcriptome of the porcine whipworm Trichuris suis.</title>
        <authorList>
            <person name="Jex A.R."/>
            <person name="Nejsum P."/>
            <person name="Schwarz E.M."/>
            <person name="Hu L."/>
            <person name="Young N.D."/>
            <person name="Hall R.S."/>
            <person name="Korhonen P.K."/>
            <person name="Liao S."/>
            <person name="Thamsborg S."/>
            <person name="Xia J."/>
            <person name="Xu P."/>
            <person name="Wang S."/>
            <person name="Scheerlinck J.P."/>
            <person name="Hofmann A."/>
            <person name="Sternberg P.W."/>
            <person name="Wang J."/>
            <person name="Gasser R.B."/>
        </authorList>
    </citation>
    <scope>NUCLEOTIDE SEQUENCE [LARGE SCALE GENOMIC DNA]</scope>
    <source>
        <strain evidence="1">DCEP-RM93F</strain>
    </source>
</reference>
<name>A0A085N4P9_9BILA</name>
<protein>
    <submittedName>
        <fullName evidence="1">Uncharacterized protein</fullName>
    </submittedName>
</protein>
<evidence type="ECO:0000313" key="1">
    <source>
        <dbReference type="EMBL" id="KFD64445.1"/>
    </source>
</evidence>
<dbReference type="Proteomes" id="UP000030758">
    <property type="component" value="Unassembled WGS sequence"/>
</dbReference>
<accession>A0A085N4P9</accession>
<gene>
    <name evidence="1" type="ORF">M514_23292</name>
</gene>
<sequence>ETVASDKWFYVYISLDFVLCTDRTRSSRSLQQHAKSQRFSQSREVWTKQTLPRHGRFVNLGDRIFMIQKIERCSAETLKLLLSPTTKARTWRSFLGRHYQVLTTMPVLSVLAHAVHFLRSRLRRCEQIKCIPH</sequence>
<feature type="non-terminal residue" evidence="1">
    <location>
        <position position="133"/>
    </location>
</feature>